<comment type="subcellular location">
    <subcellularLocation>
        <location evidence="1">Cell inner membrane</location>
        <topology evidence="1">Multi-pass membrane protein</topology>
    </subcellularLocation>
</comment>
<keyword evidence="4" id="KW-0812">Transmembrane</keyword>
<dbReference type="KEGG" id="cid:P73_0271"/>
<evidence type="ECO:0000256" key="1">
    <source>
        <dbReference type="ARBA" id="ARBA00004429"/>
    </source>
</evidence>
<feature type="transmembrane region" description="Helical" evidence="4">
    <location>
        <begin position="149"/>
        <end position="173"/>
    </location>
</feature>
<keyword evidence="3" id="KW-0813">Transport</keyword>
<keyword evidence="4" id="KW-0472">Membrane</keyword>
<dbReference type="Proteomes" id="UP000031521">
    <property type="component" value="Chromosome"/>
</dbReference>
<dbReference type="GO" id="GO:0005886">
    <property type="term" value="C:plasma membrane"/>
    <property type="evidence" value="ECO:0007669"/>
    <property type="project" value="UniProtKB-SubCell"/>
</dbReference>
<gene>
    <name evidence="5" type="ORF">P73_0271</name>
</gene>
<dbReference type="PANTHER" id="PTHR30413">
    <property type="entry name" value="INNER MEMBRANE TRANSPORT PERMEASE"/>
    <property type="match status" value="1"/>
</dbReference>
<keyword evidence="6" id="KW-1185">Reference proteome</keyword>
<dbReference type="RefSeq" id="WP_043868134.1">
    <property type="nucleotide sequence ID" value="NZ_CP004393.1"/>
</dbReference>
<evidence type="ECO:0000256" key="4">
    <source>
        <dbReference type="SAM" id="Phobius"/>
    </source>
</evidence>
<accession>A0A0B5DW61</accession>
<evidence type="ECO:0000256" key="3">
    <source>
        <dbReference type="ARBA" id="ARBA00022448"/>
    </source>
</evidence>
<protein>
    <submittedName>
        <fullName evidence="5">ABC transporter permease</fullName>
    </submittedName>
</protein>
<proteinExistence type="inferred from homology"/>
<comment type="similarity">
    <text evidence="2">Belongs to the ABC-2 integral membrane protein family.</text>
</comment>
<feature type="transmembrane region" description="Helical" evidence="4">
    <location>
        <begin position="242"/>
        <end position="260"/>
    </location>
</feature>
<dbReference type="HOGENOM" id="CLU_1018961_0_0_5"/>
<name>A0A0B5DW61_9RHOB</name>
<dbReference type="EMBL" id="CP004393">
    <property type="protein sequence ID" value="AJE44986.1"/>
    <property type="molecule type" value="Genomic_DNA"/>
</dbReference>
<dbReference type="GO" id="GO:0015920">
    <property type="term" value="P:lipopolysaccharide transport"/>
    <property type="evidence" value="ECO:0007669"/>
    <property type="project" value="TreeGrafter"/>
</dbReference>
<evidence type="ECO:0000313" key="5">
    <source>
        <dbReference type="EMBL" id="AJE44986.1"/>
    </source>
</evidence>
<feature type="transmembrane region" description="Helical" evidence="4">
    <location>
        <begin position="200"/>
        <end position="222"/>
    </location>
</feature>
<evidence type="ECO:0000256" key="2">
    <source>
        <dbReference type="ARBA" id="ARBA00007783"/>
    </source>
</evidence>
<reference evidence="5 6" key="1">
    <citation type="journal article" date="2014" name="Int. J. Syst. Evol. Microbiol.">
        <title>Celeribacter indicus sp. nov., a polycyclic aromatic hydrocarbon-degrading bacterium from deep-sea sediment and reclassification of Huaishuia halophila as Celeribacter halophilus comb. nov.</title>
        <authorList>
            <person name="Lai Q."/>
            <person name="Cao J."/>
            <person name="Yuan J."/>
            <person name="Li F."/>
            <person name="Shao Z."/>
        </authorList>
    </citation>
    <scope>NUCLEOTIDE SEQUENCE [LARGE SCALE GENOMIC DNA]</scope>
    <source>
        <strain evidence="5">P73</strain>
    </source>
</reference>
<evidence type="ECO:0000313" key="6">
    <source>
        <dbReference type="Proteomes" id="UP000031521"/>
    </source>
</evidence>
<feature type="transmembrane region" description="Helical" evidence="4">
    <location>
        <begin position="112"/>
        <end position="137"/>
    </location>
</feature>
<dbReference type="AlphaFoldDB" id="A0A0B5DW61"/>
<keyword evidence="4" id="KW-1133">Transmembrane helix</keyword>
<sequence length="272" mass="29828">MFQHARSQSGVSAALSILRLIFVNTVRHVRKSHGNPLLGLLVNITQAMILVAVFTFMYSILGVRGTAIQGDFILFIMSGIFLFLTHNKALGAVAGAETAASPMMQHAPMNTAIALTSAALSTLYTQILSVTVILVGYELLSGAVEFQNLTGAFGMLMMAWASGAAIGTVVFAAKPWAPRFVQIVQTIYTRANMFTSGKMFVANQTPGYMLAMFTWNPLFHTIDQARGFTFVNYNPHNSSVTYPIYFSLVFITIGLLAEFFTRRRISLSWSAR</sequence>
<dbReference type="STRING" id="1208324.P73_0271"/>
<feature type="transmembrane region" description="Helical" evidence="4">
    <location>
        <begin position="67"/>
        <end position="84"/>
    </location>
</feature>
<dbReference type="PANTHER" id="PTHR30413:SF8">
    <property type="entry name" value="TRANSPORT PERMEASE PROTEIN"/>
    <property type="match status" value="1"/>
</dbReference>
<dbReference type="OrthoDB" id="7835223at2"/>
<feature type="transmembrane region" description="Helical" evidence="4">
    <location>
        <begin position="37"/>
        <end position="61"/>
    </location>
</feature>
<organism evidence="5 6">
    <name type="scientific">Celeribacter indicus</name>
    <dbReference type="NCBI Taxonomy" id="1208324"/>
    <lineage>
        <taxon>Bacteria</taxon>
        <taxon>Pseudomonadati</taxon>
        <taxon>Pseudomonadota</taxon>
        <taxon>Alphaproteobacteria</taxon>
        <taxon>Rhodobacterales</taxon>
        <taxon>Roseobacteraceae</taxon>
        <taxon>Celeribacter</taxon>
    </lineage>
</organism>